<dbReference type="EMBL" id="FP565809">
    <property type="protein sequence ID" value="CBH22214.1"/>
    <property type="molecule type" value="Genomic_DNA"/>
</dbReference>
<keyword evidence="3" id="KW-0813">Transport</keyword>
<dbReference type="Proteomes" id="UP000007041">
    <property type="component" value="Chromosome"/>
</dbReference>
<dbReference type="InterPro" id="IPR017871">
    <property type="entry name" value="ABC_transporter-like_CS"/>
</dbReference>
<evidence type="ECO:0000313" key="10">
    <source>
        <dbReference type="EMBL" id="CBH22214.1"/>
    </source>
</evidence>
<dbReference type="GO" id="GO:0043190">
    <property type="term" value="C:ATP-binding cassette (ABC) transporter complex"/>
    <property type="evidence" value="ECO:0007669"/>
    <property type="project" value="TreeGrafter"/>
</dbReference>
<dbReference type="InterPro" id="IPR003439">
    <property type="entry name" value="ABC_transporter-like_ATP-bd"/>
</dbReference>
<evidence type="ECO:0000313" key="11">
    <source>
        <dbReference type="Proteomes" id="UP000007041"/>
    </source>
</evidence>
<evidence type="ECO:0000256" key="8">
    <source>
        <dbReference type="ARBA" id="ARBA00023136"/>
    </source>
</evidence>
<keyword evidence="11" id="KW-1185">Reference proteome</keyword>
<dbReference type="Gene3D" id="3.40.50.300">
    <property type="entry name" value="P-loop containing nucleotide triphosphate hydrolases"/>
    <property type="match status" value="1"/>
</dbReference>
<evidence type="ECO:0000259" key="9">
    <source>
        <dbReference type="PROSITE" id="PS50893"/>
    </source>
</evidence>
<evidence type="ECO:0000256" key="6">
    <source>
        <dbReference type="ARBA" id="ARBA00022840"/>
    </source>
</evidence>
<dbReference type="InterPro" id="IPR003593">
    <property type="entry name" value="AAA+_ATPase"/>
</dbReference>
<dbReference type="AlphaFoldDB" id="E3PTL0"/>
<gene>
    <name evidence="10" type="ordered locus">CLOST_2094</name>
</gene>
<dbReference type="PROSITE" id="PS50893">
    <property type="entry name" value="ABC_TRANSPORTER_2"/>
    <property type="match status" value="1"/>
</dbReference>
<dbReference type="KEGG" id="cst:CLOST_2094"/>
<dbReference type="InterPro" id="IPR050095">
    <property type="entry name" value="ECF_ABC_transporter_ATP-bd"/>
</dbReference>
<keyword evidence="5" id="KW-0547">Nucleotide-binding</keyword>
<dbReference type="PANTHER" id="PTHR43553">
    <property type="entry name" value="HEAVY METAL TRANSPORTER"/>
    <property type="match status" value="1"/>
</dbReference>
<dbReference type="SMART" id="SM00382">
    <property type="entry name" value="AAA"/>
    <property type="match status" value="1"/>
</dbReference>
<evidence type="ECO:0000256" key="7">
    <source>
        <dbReference type="ARBA" id="ARBA00022967"/>
    </source>
</evidence>
<comment type="subcellular location">
    <subcellularLocation>
        <location evidence="1">Cell membrane</location>
        <topology evidence="1">Peripheral membrane protein</topology>
    </subcellularLocation>
</comment>
<protein>
    <submittedName>
        <fullName evidence="10">Putative enzyme</fullName>
        <ecNumber evidence="10">3.6.3.-</ecNumber>
    </submittedName>
</protein>
<organism evidence="10 11">
    <name type="scientific">Acetoanaerobium sticklandii (strain ATCC 12662 / DSM 519 / JCM 1433 / CCUG 9281 / NCIMB 10654 / HF)</name>
    <name type="common">Clostridium sticklandii</name>
    <dbReference type="NCBI Taxonomy" id="499177"/>
    <lineage>
        <taxon>Bacteria</taxon>
        <taxon>Bacillati</taxon>
        <taxon>Bacillota</taxon>
        <taxon>Clostridia</taxon>
        <taxon>Peptostreptococcales</taxon>
        <taxon>Filifactoraceae</taxon>
        <taxon>Acetoanaerobium</taxon>
    </lineage>
</organism>
<keyword evidence="6" id="KW-0067">ATP-binding</keyword>
<dbReference type="BioCyc" id="CSTI499177:GJE9-2159-MONOMER"/>
<dbReference type="GO" id="GO:0016887">
    <property type="term" value="F:ATP hydrolysis activity"/>
    <property type="evidence" value="ECO:0007669"/>
    <property type="project" value="InterPro"/>
</dbReference>
<dbReference type="Pfam" id="PF00005">
    <property type="entry name" value="ABC_tran"/>
    <property type="match status" value="1"/>
</dbReference>
<dbReference type="SUPFAM" id="SSF52540">
    <property type="entry name" value="P-loop containing nucleoside triphosphate hydrolases"/>
    <property type="match status" value="1"/>
</dbReference>
<dbReference type="EC" id="3.6.3.-" evidence="10"/>
<evidence type="ECO:0000256" key="1">
    <source>
        <dbReference type="ARBA" id="ARBA00004202"/>
    </source>
</evidence>
<sequence length="224" mass="25554">MIMDNLIEIKNMKYQYHKDKKLFEKFSLQLDCKRTTVITGNNASGKTTLSKLIMGILKPLEGDIILFGDNSKNMTLSEIGQGIGYVFQYPERQLFTTSVIDELTFAEILKGEKKEAVMEKAEEMIELFALEKARDVYPFFLSYGEKKRLAIASALMSNPKYLILDEPTASLDKDKIINLSMILNKLEEKNVGKLIITHDKNFIKEHGERVIHLDGGRIVKDEAN</sequence>
<evidence type="ECO:0000256" key="5">
    <source>
        <dbReference type="ARBA" id="ARBA00022741"/>
    </source>
</evidence>
<dbReference type="CDD" id="cd03225">
    <property type="entry name" value="ABC_cobalt_CbiO_domain1"/>
    <property type="match status" value="1"/>
</dbReference>
<dbReference type="InterPro" id="IPR015856">
    <property type="entry name" value="ABC_transpr_CbiO/EcfA_su"/>
</dbReference>
<comment type="similarity">
    <text evidence="2">Belongs to the ABC transporter superfamily.</text>
</comment>
<dbReference type="eggNOG" id="COG1122">
    <property type="taxonomic scope" value="Bacteria"/>
</dbReference>
<reference evidence="11" key="1">
    <citation type="journal article" date="2010" name="BMC Genomics">
        <title>Clostridium sticklandii, a specialist in amino acid degradation:revisiting its metabolism through its genome sequence.</title>
        <authorList>
            <person name="Fonknechten N."/>
            <person name="Chaussonnerie S."/>
            <person name="Tricot S."/>
            <person name="Lajus A."/>
            <person name="Andreesen J.R."/>
            <person name="Perchat N."/>
            <person name="Pelletier E."/>
            <person name="Gouyvenoux M."/>
            <person name="Barbe V."/>
            <person name="Salanoubat M."/>
            <person name="Le Paslier D."/>
            <person name="Weissenbach J."/>
            <person name="Cohen G.N."/>
            <person name="Kreimeyer A."/>
        </authorList>
    </citation>
    <scope>NUCLEOTIDE SEQUENCE [LARGE SCALE GENOMIC DNA]</scope>
    <source>
        <strain evidence="11">ATCC 12662 / DSM 519 / JCM 1433 / CCUG 9281 / NCIMB 10654 / HF</strain>
    </source>
</reference>
<evidence type="ECO:0000256" key="4">
    <source>
        <dbReference type="ARBA" id="ARBA00022475"/>
    </source>
</evidence>
<dbReference type="PANTHER" id="PTHR43553:SF27">
    <property type="entry name" value="ENERGY-COUPLING FACTOR TRANSPORTER ATP-BINDING PROTEIN ECFA2"/>
    <property type="match status" value="1"/>
</dbReference>
<dbReference type="HOGENOM" id="CLU_000604_1_22_9"/>
<dbReference type="GO" id="GO:0005524">
    <property type="term" value="F:ATP binding"/>
    <property type="evidence" value="ECO:0007669"/>
    <property type="project" value="UniProtKB-KW"/>
</dbReference>
<keyword evidence="10" id="KW-0378">Hydrolase</keyword>
<name>E3PTL0_ACESD</name>
<dbReference type="InterPro" id="IPR027417">
    <property type="entry name" value="P-loop_NTPase"/>
</dbReference>
<dbReference type="PROSITE" id="PS00211">
    <property type="entry name" value="ABC_TRANSPORTER_1"/>
    <property type="match status" value="1"/>
</dbReference>
<keyword evidence="8" id="KW-0472">Membrane</keyword>
<dbReference type="GO" id="GO:0042626">
    <property type="term" value="F:ATPase-coupled transmembrane transporter activity"/>
    <property type="evidence" value="ECO:0007669"/>
    <property type="project" value="TreeGrafter"/>
</dbReference>
<evidence type="ECO:0000256" key="2">
    <source>
        <dbReference type="ARBA" id="ARBA00005417"/>
    </source>
</evidence>
<keyword evidence="7" id="KW-1278">Translocase</keyword>
<feature type="domain" description="ABC transporter" evidence="9">
    <location>
        <begin position="7"/>
        <end position="223"/>
    </location>
</feature>
<dbReference type="STRING" id="1511.CLOST_2094"/>
<accession>E3PTL0</accession>
<proteinExistence type="inferred from homology"/>
<keyword evidence="4" id="KW-1003">Cell membrane</keyword>
<evidence type="ECO:0000256" key="3">
    <source>
        <dbReference type="ARBA" id="ARBA00022448"/>
    </source>
</evidence>